<dbReference type="EMBL" id="MT631079">
    <property type="protein sequence ID" value="QNO45191.1"/>
    <property type="molecule type" value="Genomic_DNA"/>
</dbReference>
<sequence>MATKEHAYDVTDALIWPGHCSSHHVGTRQGDRMDFLTGMGGYDPNIRSDCNGCGD</sequence>
<dbReference type="AlphaFoldDB" id="A0A7G9Y6R8"/>
<evidence type="ECO:0000313" key="2">
    <source>
        <dbReference type="EMBL" id="QNO43906.1"/>
    </source>
</evidence>
<dbReference type="EMBL" id="MT630974">
    <property type="protein sequence ID" value="QNO44459.1"/>
    <property type="molecule type" value="Genomic_DNA"/>
</dbReference>
<proteinExistence type="predicted"/>
<evidence type="ECO:0000313" key="4">
    <source>
        <dbReference type="EMBL" id="QNO45191.1"/>
    </source>
</evidence>
<organism evidence="1">
    <name type="scientific">Candidatus Methanogaster sp. ANME-2c ERB4</name>
    <dbReference type="NCBI Taxonomy" id="2759911"/>
    <lineage>
        <taxon>Archaea</taxon>
        <taxon>Methanobacteriati</taxon>
        <taxon>Methanobacteriota</taxon>
        <taxon>Stenosarchaea group</taxon>
        <taxon>Methanomicrobia</taxon>
        <taxon>Methanosarcinales</taxon>
        <taxon>ANME-2 cluster</taxon>
        <taxon>Candidatus Methanogasteraceae</taxon>
        <taxon>Candidatus Methanogaster</taxon>
    </lineage>
</organism>
<name>A0A7G9Y6R8_9EURY</name>
<evidence type="ECO:0000313" key="1">
    <source>
        <dbReference type="EMBL" id="QNO43702.1"/>
    </source>
</evidence>
<reference evidence="1" key="1">
    <citation type="submission" date="2020-06" db="EMBL/GenBank/DDBJ databases">
        <title>Unique genomic features of the anaerobic methanotrophic archaea.</title>
        <authorList>
            <person name="Chadwick G.L."/>
            <person name="Skennerton C.T."/>
            <person name="Laso-Perez R."/>
            <person name="Leu A.O."/>
            <person name="Speth D.R."/>
            <person name="Yu H."/>
            <person name="Morgan-Lang C."/>
            <person name="Hatzenpichler R."/>
            <person name="Goudeau D."/>
            <person name="Malmstrom R."/>
            <person name="Brazelton W.J."/>
            <person name="Woyke T."/>
            <person name="Hallam S.J."/>
            <person name="Tyson G.W."/>
            <person name="Wegener G."/>
            <person name="Boetius A."/>
            <person name="Orphan V."/>
        </authorList>
    </citation>
    <scope>NUCLEOTIDE SEQUENCE</scope>
</reference>
<gene>
    <name evidence="1" type="ORF">CIGHHIFM_00005</name>
    <name evidence="3" type="ORF">ELEJOALA_00005</name>
    <name evidence="4" type="ORF">KDMJNAGO_00005</name>
    <name evidence="2" type="ORF">NANOEKIO_00005</name>
</gene>
<dbReference type="EMBL" id="MT630876">
    <property type="protein sequence ID" value="QNO43906.1"/>
    <property type="molecule type" value="Genomic_DNA"/>
</dbReference>
<protein>
    <submittedName>
        <fullName evidence="1">Uncharacterized protein</fullName>
    </submittedName>
</protein>
<evidence type="ECO:0000313" key="3">
    <source>
        <dbReference type="EMBL" id="QNO44459.1"/>
    </source>
</evidence>
<dbReference type="EMBL" id="MT630850">
    <property type="protein sequence ID" value="QNO43702.1"/>
    <property type="molecule type" value="Genomic_DNA"/>
</dbReference>
<accession>A0A7G9Y6R8</accession>